<reference evidence="10" key="2">
    <citation type="journal article" date="2016" name="Data Brief">
        <title>Curated eutherian third party data gene data sets.</title>
        <authorList>
            <person name="Premzl M."/>
        </authorList>
    </citation>
    <scope>NUCLEOTIDE SEQUENCE</scope>
    <source>
        <strain evidence="10">N/A</strain>
    </source>
</reference>
<protein>
    <submittedName>
        <fullName evidence="10">Mas-related G protein-coupled receptor g15</fullName>
    </submittedName>
</protein>
<dbReference type="PRINTS" id="PR02108">
    <property type="entry name" value="MRGPCRFAMILY"/>
</dbReference>
<keyword evidence="6 10" id="KW-0675">Receptor</keyword>
<evidence type="ECO:0000256" key="5">
    <source>
        <dbReference type="ARBA" id="ARBA00023136"/>
    </source>
</evidence>
<evidence type="ECO:0000256" key="6">
    <source>
        <dbReference type="ARBA" id="ARBA00023170"/>
    </source>
</evidence>
<evidence type="ECO:0000256" key="3">
    <source>
        <dbReference type="ARBA" id="ARBA00022989"/>
    </source>
</evidence>
<dbReference type="PROSITE" id="PS50262">
    <property type="entry name" value="G_PROTEIN_RECEP_F1_2"/>
    <property type="match status" value="1"/>
</dbReference>
<evidence type="ECO:0000256" key="2">
    <source>
        <dbReference type="ARBA" id="ARBA00022692"/>
    </source>
</evidence>
<accession>W8W3F6</accession>
<evidence type="ECO:0000256" key="8">
    <source>
        <dbReference type="SAM" id="Phobius"/>
    </source>
</evidence>
<keyword evidence="4" id="KW-0297">G-protein coupled receptor</keyword>
<dbReference type="GO" id="GO:0016020">
    <property type="term" value="C:membrane"/>
    <property type="evidence" value="ECO:0007669"/>
    <property type="project" value="UniProtKB-SubCell"/>
</dbReference>
<dbReference type="CDD" id="cd15107">
    <property type="entry name" value="7tmA_MrgprB"/>
    <property type="match status" value="1"/>
</dbReference>
<feature type="transmembrane region" description="Helical" evidence="8">
    <location>
        <begin position="78"/>
        <end position="100"/>
    </location>
</feature>
<feature type="transmembrane region" description="Helical" evidence="8">
    <location>
        <begin position="120"/>
        <end position="143"/>
    </location>
</feature>
<gene>
    <name evidence="10" type="primary">Mgrg15</name>
</gene>
<dbReference type="EMBL" id="HG426114">
    <property type="protein sequence ID" value="CDG86232.1"/>
    <property type="molecule type" value="Genomic_DNA"/>
</dbReference>
<feature type="domain" description="G-protein coupled receptors family 1 profile" evidence="9">
    <location>
        <begin position="55"/>
        <end position="289"/>
    </location>
</feature>
<reference evidence="10" key="3">
    <citation type="journal article" date="2019" name="Gene Rep">
        <title>Eutherian third-party data gene collections.</title>
        <authorList>
            <person name="Premzl M."/>
        </authorList>
    </citation>
    <scope>NUCLEOTIDE SEQUENCE</scope>
    <source>
        <strain evidence="10">N/A</strain>
    </source>
</reference>
<feature type="transmembrane region" description="Helical" evidence="8">
    <location>
        <begin position="193"/>
        <end position="219"/>
    </location>
</feature>
<evidence type="ECO:0000313" key="10">
    <source>
        <dbReference type="EMBL" id="CDG86232.1"/>
    </source>
</evidence>
<feature type="transmembrane region" description="Helical" evidence="8">
    <location>
        <begin position="155"/>
        <end position="173"/>
    </location>
</feature>
<evidence type="ECO:0000259" key="9">
    <source>
        <dbReference type="PROSITE" id="PS50262"/>
    </source>
</evidence>
<dbReference type="FunFam" id="1.20.1070.10:FF:000140">
    <property type="entry name" value="Mas-related G-protein coupled receptor member X2"/>
    <property type="match status" value="1"/>
</dbReference>
<keyword evidence="3 8" id="KW-1133">Transmembrane helix</keyword>
<name>W8W3F6_MOUSE</name>
<dbReference type="SUPFAM" id="SSF81321">
    <property type="entry name" value="Family A G protein-coupled receptor-like"/>
    <property type="match status" value="1"/>
</dbReference>
<reference evidence="10" key="1">
    <citation type="journal article" date="2014" name="Gene">
        <title>Comparative genomic analysis of eutherian Mas-related G protein-coupled receptor genes.</title>
        <authorList>
            <person name="Premzl M."/>
        </authorList>
    </citation>
    <scope>NUCLEOTIDE SEQUENCE</scope>
    <source>
        <strain evidence="10">N/A</strain>
    </source>
</reference>
<dbReference type="GO" id="GO:0004930">
    <property type="term" value="F:G protein-coupled receptor activity"/>
    <property type="evidence" value="ECO:0007669"/>
    <property type="project" value="UniProtKB-KW"/>
</dbReference>
<evidence type="ECO:0000256" key="1">
    <source>
        <dbReference type="ARBA" id="ARBA00004141"/>
    </source>
</evidence>
<dbReference type="PANTHER" id="PTHR11334">
    <property type="entry name" value="MAS-RELATED G-PROTEIN COUPLED RECEPTOR"/>
    <property type="match status" value="1"/>
</dbReference>
<dbReference type="Gene3D" id="1.20.1070.10">
    <property type="entry name" value="Rhodopsin 7-helix transmembrane proteins"/>
    <property type="match status" value="1"/>
</dbReference>
<feature type="transmembrane region" description="Helical" evidence="8">
    <location>
        <begin position="275"/>
        <end position="295"/>
    </location>
</feature>
<dbReference type="InterPro" id="IPR017452">
    <property type="entry name" value="GPCR_Rhodpsn_7TM"/>
</dbReference>
<organism evidence="10">
    <name type="scientific">Mus musculus</name>
    <name type="common">Mouse</name>
    <dbReference type="NCBI Taxonomy" id="10090"/>
    <lineage>
        <taxon>Eukaryota</taxon>
        <taxon>Metazoa</taxon>
        <taxon>Chordata</taxon>
        <taxon>Craniata</taxon>
        <taxon>Vertebrata</taxon>
        <taxon>Euteleostomi</taxon>
        <taxon>Mammalia</taxon>
        <taxon>Eutheria</taxon>
        <taxon>Euarchontoglires</taxon>
        <taxon>Glires</taxon>
        <taxon>Rodentia</taxon>
        <taxon>Myomorpha</taxon>
        <taxon>Muroidea</taxon>
        <taxon>Muridae</taxon>
        <taxon>Murinae</taxon>
        <taxon>Mus</taxon>
        <taxon>Mus</taxon>
    </lineage>
</organism>
<feature type="transmembrane region" description="Helical" evidence="8">
    <location>
        <begin position="231"/>
        <end position="255"/>
    </location>
</feature>
<sequence length="326" mass="37134">MFFGYRNTSGDFLSMALRTSLITTTAPDKTSLPISICIIKFQVMNLLSITISPVGMVLNIIVLWFLGFQICRNAFSAYILNLAVADFLFLCSHSIFSFLIVCKLHYFLFYIRQLLDTVTMFAYVFGLSITTIISIECCLSIMWPIWYHCQRPRHTSAVICVLLWALSLLFPALQMEKCSVLFNTFEYSWCGIINIISGAWLVVLFVVLCGFSLILLLRISCGSQQIPVTRLNVTIALRVLLLLIFGIPFGIFWIVDKWNEENFFVRACGFSHHILYVYCINICVNATIYFLVGSIRHGKFQKMTLKLILQRAIQGTPEEEGGERGP</sequence>
<dbReference type="InterPro" id="IPR026234">
    <property type="entry name" value="MRGPCRFAMILY"/>
</dbReference>
<comment type="subcellular location">
    <subcellularLocation>
        <location evidence="1">Membrane</location>
        <topology evidence="1">Multi-pass membrane protein</topology>
    </subcellularLocation>
</comment>
<proteinExistence type="predicted"/>
<evidence type="ECO:0000256" key="7">
    <source>
        <dbReference type="ARBA" id="ARBA00023224"/>
    </source>
</evidence>
<dbReference type="AlphaFoldDB" id="W8W3F6"/>
<keyword evidence="2 8" id="KW-0812">Transmembrane</keyword>
<dbReference type="PANTHER" id="PTHR11334:SF31">
    <property type="entry name" value="MAS-RELATED G-PROTEIN COUPLED RECEPTOR MEMBER B3"/>
    <property type="match status" value="1"/>
</dbReference>
<evidence type="ECO:0000256" key="4">
    <source>
        <dbReference type="ARBA" id="ARBA00023040"/>
    </source>
</evidence>
<keyword evidence="5 8" id="KW-0472">Membrane</keyword>
<keyword evidence="7" id="KW-0807">Transducer</keyword>
<feature type="transmembrane region" description="Helical" evidence="8">
    <location>
        <begin position="46"/>
        <end position="66"/>
    </location>
</feature>